<protein>
    <submittedName>
        <fullName evidence="1">Uncharacterized protein</fullName>
    </submittedName>
</protein>
<gene>
    <name evidence="1" type="ORF">HAKA00212_LOCUS16991</name>
</gene>
<organism evidence="1">
    <name type="scientific">Heterosigma akashiwo</name>
    <name type="common">Chromophytic alga</name>
    <name type="synonym">Heterosigma carterae</name>
    <dbReference type="NCBI Taxonomy" id="2829"/>
    <lineage>
        <taxon>Eukaryota</taxon>
        <taxon>Sar</taxon>
        <taxon>Stramenopiles</taxon>
        <taxon>Ochrophyta</taxon>
        <taxon>Raphidophyceae</taxon>
        <taxon>Chattonellales</taxon>
        <taxon>Chattonellaceae</taxon>
        <taxon>Heterosigma</taxon>
    </lineage>
</organism>
<name>A0A7S3Y1B3_HETAK</name>
<dbReference type="AlphaFoldDB" id="A0A7S3Y1B3"/>
<reference evidence="1" key="1">
    <citation type="submission" date="2021-01" db="EMBL/GenBank/DDBJ databases">
        <authorList>
            <person name="Corre E."/>
            <person name="Pelletier E."/>
            <person name="Niang G."/>
            <person name="Scheremetjew M."/>
            <person name="Finn R."/>
            <person name="Kale V."/>
            <person name="Holt S."/>
            <person name="Cochrane G."/>
            <person name="Meng A."/>
            <person name="Brown T."/>
            <person name="Cohen L."/>
        </authorList>
    </citation>
    <scope>NUCLEOTIDE SEQUENCE</scope>
    <source>
        <strain evidence="1">CCMP3107</strain>
    </source>
</reference>
<sequence length="134" mass="14569">MGKVYYECLPPPKKALAFPPLPPSGRGGGGSFPFLLAAGVGGAEVITACEKGRRWKAALDLMEDMRQMGYDFYEVPLLDSLFKRLVAALANRKQQQQQLEGGKIEEVAAWQQRKGRSAGAIGLTSDAEDEDIII</sequence>
<evidence type="ECO:0000313" key="1">
    <source>
        <dbReference type="EMBL" id="CAE0638211.1"/>
    </source>
</evidence>
<proteinExistence type="predicted"/>
<dbReference type="EMBL" id="HBIU01036954">
    <property type="protein sequence ID" value="CAE0638211.1"/>
    <property type="molecule type" value="Transcribed_RNA"/>
</dbReference>
<accession>A0A7S3Y1B3</accession>